<dbReference type="RefSeq" id="WP_378930707.1">
    <property type="nucleotide sequence ID" value="NZ_JBHLVO010000002.1"/>
</dbReference>
<dbReference type="InterPro" id="IPR029052">
    <property type="entry name" value="Metallo-depent_PP-like"/>
</dbReference>
<keyword evidence="4" id="KW-1185">Reference proteome</keyword>
<sequence>MERIAIISDIHGNIPALEAVLDDIKSRNIERIFCLGDLVGKGPHSKDAIERIRETCEVVVKGNWDDFITKETEFAALKWHQQQLTPEHEQYLEQLPFSKDFYMSGKLIRLFHASPFSLYTRIQPWDSIEKRLSMFENTEETGTFEVTPDVVGYGDVHNAYIQTLFGKTLFNTGSVGNPLDLTQASYTILEGTYESKEAGAFSITFNRVPYDIEHAIYLAAEMMMPDLEPYIQELTTARYRGFKPVKKDETS</sequence>
<feature type="domain" description="Calcineurin-like phosphoesterase" evidence="2">
    <location>
        <begin position="3"/>
        <end position="190"/>
    </location>
</feature>
<dbReference type="PIRSF" id="PIRSF000883">
    <property type="entry name" value="Pesterase_MJ0912"/>
    <property type="match status" value="1"/>
</dbReference>
<evidence type="ECO:0000313" key="3">
    <source>
        <dbReference type="EMBL" id="MFC0270583.1"/>
    </source>
</evidence>
<accession>A0ABV6GAS8</accession>
<protein>
    <submittedName>
        <fullName evidence="3">Metallophosphoesterase family protein</fullName>
    </submittedName>
</protein>
<evidence type="ECO:0000259" key="2">
    <source>
        <dbReference type="Pfam" id="PF12850"/>
    </source>
</evidence>
<dbReference type="CDD" id="cd00838">
    <property type="entry name" value="MPP_superfamily"/>
    <property type="match status" value="1"/>
</dbReference>
<dbReference type="SUPFAM" id="SSF56300">
    <property type="entry name" value="Metallo-dependent phosphatases"/>
    <property type="match status" value="1"/>
</dbReference>
<gene>
    <name evidence="3" type="ORF">ACFFIX_03825</name>
</gene>
<dbReference type="PANTHER" id="PTHR42850:SF2">
    <property type="entry name" value="BLL5683 PROTEIN"/>
    <property type="match status" value="1"/>
</dbReference>
<name>A0ABV6GAS8_9BACI</name>
<dbReference type="InterPro" id="IPR024654">
    <property type="entry name" value="Calcineurin-like_PHP_lpxH"/>
</dbReference>
<comment type="similarity">
    <text evidence="1">Belongs to the metallophosphoesterase superfamily. YfcE family.</text>
</comment>
<dbReference type="Gene3D" id="3.60.21.10">
    <property type="match status" value="1"/>
</dbReference>
<dbReference type="PANTHER" id="PTHR42850">
    <property type="entry name" value="METALLOPHOSPHOESTERASE"/>
    <property type="match status" value="1"/>
</dbReference>
<evidence type="ECO:0000313" key="4">
    <source>
        <dbReference type="Proteomes" id="UP001589854"/>
    </source>
</evidence>
<dbReference type="Proteomes" id="UP001589854">
    <property type="component" value="Unassembled WGS sequence"/>
</dbReference>
<comment type="caution">
    <text evidence="3">The sequence shown here is derived from an EMBL/GenBank/DDBJ whole genome shotgun (WGS) entry which is preliminary data.</text>
</comment>
<dbReference type="InterPro" id="IPR050126">
    <property type="entry name" value="Ap4A_hydrolase"/>
</dbReference>
<dbReference type="Pfam" id="PF12850">
    <property type="entry name" value="Metallophos_2"/>
    <property type="match status" value="1"/>
</dbReference>
<proteinExistence type="inferred from homology"/>
<organism evidence="3 4">
    <name type="scientific">Metabacillus herbersteinensis</name>
    <dbReference type="NCBI Taxonomy" id="283816"/>
    <lineage>
        <taxon>Bacteria</taxon>
        <taxon>Bacillati</taxon>
        <taxon>Bacillota</taxon>
        <taxon>Bacilli</taxon>
        <taxon>Bacillales</taxon>
        <taxon>Bacillaceae</taxon>
        <taxon>Metabacillus</taxon>
    </lineage>
</organism>
<dbReference type="EMBL" id="JBHLVO010000002">
    <property type="protein sequence ID" value="MFC0270583.1"/>
    <property type="molecule type" value="Genomic_DNA"/>
</dbReference>
<reference evidence="3 4" key="1">
    <citation type="submission" date="2024-09" db="EMBL/GenBank/DDBJ databases">
        <authorList>
            <person name="Sun Q."/>
            <person name="Mori K."/>
        </authorList>
    </citation>
    <scope>NUCLEOTIDE SEQUENCE [LARGE SCALE GENOMIC DNA]</scope>
    <source>
        <strain evidence="3 4">CCM 7228</strain>
    </source>
</reference>
<dbReference type="InterPro" id="IPR011152">
    <property type="entry name" value="Pesterase_MJ0912"/>
</dbReference>
<evidence type="ECO:0000256" key="1">
    <source>
        <dbReference type="ARBA" id="ARBA00008950"/>
    </source>
</evidence>